<evidence type="ECO:0000313" key="3">
    <source>
        <dbReference type="Proteomes" id="UP001479290"/>
    </source>
</evidence>
<keyword evidence="3" id="KW-1185">Reference proteome</keyword>
<feature type="non-terminal residue" evidence="2">
    <location>
        <position position="1"/>
    </location>
</feature>
<dbReference type="InterPro" id="IPR013783">
    <property type="entry name" value="Ig-like_fold"/>
</dbReference>
<dbReference type="InterPro" id="IPR003961">
    <property type="entry name" value="FN3_dom"/>
</dbReference>
<dbReference type="Gene3D" id="3.80.10.10">
    <property type="entry name" value="Ribonuclease Inhibitor"/>
    <property type="match status" value="1"/>
</dbReference>
<gene>
    <name evidence="2" type="ORF">ABG768_007907</name>
</gene>
<name>A0AAW1ZQA4_CULAL</name>
<dbReference type="InterPro" id="IPR036116">
    <property type="entry name" value="FN3_sf"/>
</dbReference>
<dbReference type="CDD" id="cd00063">
    <property type="entry name" value="FN3"/>
    <property type="match status" value="1"/>
</dbReference>
<accession>A0AAW1ZQA4</accession>
<dbReference type="SUPFAM" id="SSF49265">
    <property type="entry name" value="Fibronectin type III"/>
    <property type="match status" value="1"/>
</dbReference>
<dbReference type="InterPro" id="IPR048997">
    <property type="entry name" value="Stonustoxin-like_helical"/>
</dbReference>
<feature type="domain" description="Fibronectin type-III" evidence="1">
    <location>
        <begin position="579"/>
        <end position="671"/>
    </location>
</feature>
<evidence type="ECO:0000259" key="1">
    <source>
        <dbReference type="PROSITE" id="PS50853"/>
    </source>
</evidence>
<dbReference type="EMBL" id="JAWDJR010000015">
    <property type="protein sequence ID" value="KAK9962549.1"/>
    <property type="molecule type" value="Genomic_DNA"/>
</dbReference>
<proteinExistence type="predicted"/>
<dbReference type="Gene3D" id="2.60.40.10">
    <property type="entry name" value="Immunoglobulins"/>
    <property type="match status" value="2"/>
</dbReference>
<dbReference type="PANTHER" id="PTHR31594">
    <property type="entry name" value="AIG1-TYPE G DOMAIN-CONTAINING PROTEIN"/>
    <property type="match status" value="1"/>
</dbReference>
<protein>
    <recommendedName>
        <fullName evidence="1">Fibronectin type-III domain-containing protein</fullName>
    </recommendedName>
</protein>
<dbReference type="Pfam" id="PF18078">
    <property type="entry name" value="Thioredoxin_11"/>
    <property type="match status" value="1"/>
</dbReference>
<dbReference type="InterPro" id="IPR001611">
    <property type="entry name" value="Leu-rich_rpt"/>
</dbReference>
<dbReference type="SUPFAM" id="SSF52047">
    <property type="entry name" value="RNI-like"/>
    <property type="match status" value="1"/>
</dbReference>
<organism evidence="2 3">
    <name type="scientific">Culter alburnus</name>
    <name type="common">Topmouth culter</name>
    <dbReference type="NCBI Taxonomy" id="194366"/>
    <lineage>
        <taxon>Eukaryota</taxon>
        <taxon>Metazoa</taxon>
        <taxon>Chordata</taxon>
        <taxon>Craniata</taxon>
        <taxon>Vertebrata</taxon>
        <taxon>Euteleostomi</taxon>
        <taxon>Actinopterygii</taxon>
        <taxon>Neopterygii</taxon>
        <taxon>Teleostei</taxon>
        <taxon>Ostariophysi</taxon>
        <taxon>Cypriniformes</taxon>
        <taxon>Xenocyprididae</taxon>
        <taxon>Xenocypridinae</taxon>
        <taxon>Culter</taxon>
    </lineage>
</organism>
<dbReference type="PROSITE" id="PS50853">
    <property type="entry name" value="FN3"/>
    <property type="match status" value="1"/>
</dbReference>
<dbReference type="Gene3D" id="1.20.58.1200">
    <property type="entry name" value="RNA silencing suppressor P21, N-terminal domain"/>
    <property type="match status" value="6"/>
</dbReference>
<dbReference type="Pfam" id="PF13516">
    <property type="entry name" value="LRR_6"/>
    <property type="match status" value="2"/>
</dbReference>
<dbReference type="InterPro" id="IPR040581">
    <property type="entry name" value="Thioredoxin_11"/>
</dbReference>
<dbReference type="Pfam" id="PF21109">
    <property type="entry name" value="Stonustoxin_helical"/>
    <property type="match status" value="1"/>
</dbReference>
<dbReference type="InterPro" id="IPR032675">
    <property type="entry name" value="LRR_dom_sf"/>
</dbReference>
<reference evidence="2 3" key="1">
    <citation type="submission" date="2024-05" db="EMBL/GenBank/DDBJ databases">
        <title>A high-quality chromosomal-level genome assembly of Topmouth culter (Culter alburnus).</title>
        <authorList>
            <person name="Zhao H."/>
        </authorList>
    </citation>
    <scope>NUCLEOTIDE SEQUENCE [LARGE SCALE GENOMIC DNA]</scope>
    <source>
        <strain evidence="2">CATC2023</strain>
        <tissue evidence="2">Muscle</tissue>
    </source>
</reference>
<evidence type="ECO:0000313" key="2">
    <source>
        <dbReference type="EMBL" id="KAK9962549.1"/>
    </source>
</evidence>
<comment type="caution">
    <text evidence="2">The sequence shown here is derived from an EMBL/GenBank/DDBJ whole genome shotgun (WGS) entry which is preliminary data.</text>
</comment>
<dbReference type="PANTHER" id="PTHR31594:SF16">
    <property type="entry name" value="SI:CH211-281L24.3"/>
    <property type="match status" value="1"/>
</dbReference>
<sequence length="2024" mass="232303">GNLWDKHTVTRNRISWPQLKTHLKVLEDDSLQERCKAFEMSPMLRVSALCGLMELNGAAAFLNHPEQSQHQDRFTLHYKTTTRLDMISQRLLQEGAPTSAINATTATHVIIAVFYGAQAFFVFDNERISTERNTEMENVIKKLTTTLSARDVFLSLNETEKANSILYDCSLYIDVGDWKSPVSFDKAVEIYDSLPTLLGCKGERAVPLKVWLYPLKKLDKSSGSAALSGVSENLMHRAENILGHLRKQIRVCQDMITDYDNLTVITRFPALEEKLQNFSEFLQEYMTEFQRKAAEIIESINVKEGDRQKSFQELISYCNHSPFNPENTHHWLEKKKTDLAVLNECRAVNMTIVKSQEELQRVINDPQMNNVFCFTISSMEAEDYFLTDLKQHIKLMKKCRLTVYDCIKPEDSLQSLKPVCVSQKVLSDLKVFIAAKETNEDPKQTKFIAAFLPDDSFPEYSVQFYHAGMIMSRNMKLQTKPNLTQISHIKHCSVSLKMNKTQNRSIKGYLVEYRALDDDGMNSNTWKLLILYAKSVEETFIISGLTSGKQFQLRYLVIEKGCMSNFSKIMNFHTALAETPGQPFVNKLIRNTLRIVWLKAETDEDFPVLRYMVEYKEAGLEGWSSVLTQGPQCECILTVPHSTCYRVRVSAVYEDVTSKPSEETPVPVDVWSINLSVRKSSILLEVLKLQTEKKPVELRDCTDEESEVRGFLQCLPYISQLRFVEPQKKTDNSWEKRKRSFILDLCLQTAFHQKETVEEIVKKLLLSVNYERCDFLMDLCSHVKDYETQTDRSVLPALQSIYQLSAPAVWIINLSERKSSILLEVLKLQTEKKPVELIDWTDEESEVRGFLQCLPYISQLRFVDPQNKTSESWKKRKRSFILDLCLQAALHQKETIEETVKKLLSSVNYDRCDFLLDLCSHVKDYETQTGRSVLPALQPIYQLSAPAVWIINLSERKSSILLEVLKLQREKKPVDLIDWTDEESEVRGFLQCLPYISQLRFSDSIYTKREAAVKFLLNLFVSASEFDENTEENYTELLTSVCSYTYFPCDENYYDDYKDQCDFLLDLWSHVKDYKTQTGRSFLPALQTIYQSAPAVWFINLSEKKSSILLEVLKLQTEKNPVDLIDWTDEESEVTGFLQCLPYISQLRIHEYALNFKMEKSVQFLLNLTVAASKCVSTTGENFIELLTSVCSYRSFLCYDDDEIYDEHQDEHCDFLLDLCSHVKDYETQTGRSVLPALQTIYRSAPAVWSIKLSERKSSILLEVLKLQTEKKPVELRDWTDEESEVRGFLQCLPYISQLRFSDIIYTKREAAVKFLLNLFVSASEFDVNTEENYTELLTSVCSYTSFPCGENYYDTECQCDFLLDLWSHVKDYETQTGRSVLPALQSIYHSAPAVWRINLSERKSSILLEVLKLQTEKKPVDLIDWTDEESEVRGFLQCLPYISQLRNAERFIPSLCKVFGPRVKADQVTPLLQALDFTVTLSGKLPSSTCRSVGRVLGCSPSKLNLTLNTSIISLRGLKLLFKHITHLQKLSLEDKLLVKMSRALRSLNAPSLTTEEFSLLTKGPKQNLSHILSSLSSFLRLLSVQCLDLTECKSESLSLRALLSFQEPLTIRFSKETLQQLVSLVFEAQDDELTHSFLKKVSKDLTSCSLTWEQIHYLLKHQALNLKLDFRKSKITRENIRELLLVLDRIKLKRLSPSFTLSIIMEIYETRFPQYVSSLMSSAGNDINLSGRVLDSVQCAALRFTLEHCNTVKLNLLWTSIPEEELESFLPLFSRVTRLSVDRLLLLKLLHCCSSSDLQQEAAAALLSALHNRLDFSCCSALDLTDTLKNQEHLKLTNKDCRIISSVLQKTQSVVKLILQDCEISDTALKQLWPILPQVQLSCSKALLLQFLACIGKDGSQRSSLRRSEALSQALGGEMDLSHTQMDQSACEHLALFLEYSEGLKELDLSHCKLTDDCMKTLLPHLHKTQTLDLSHNNVTDESAERIHSVVSTHSNIQTVRLFGNKVSDRKQFIGDKRFEIW</sequence>
<dbReference type="InterPro" id="IPR052090">
    <property type="entry name" value="Cytolytic_pore-forming_toxin"/>
</dbReference>
<dbReference type="Proteomes" id="UP001479290">
    <property type="component" value="Unassembled WGS sequence"/>
</dbReference>